<name>A0A1E4SG96_9ASCO</name>
<evidence type="ECO:0000313" key="3">
    <source>
        <dbReference type="Proteomes" id="UP000094285"/>
    </source>
</evidence>
<keyword evidence="3" id="KW-1185">Reference proteome</keyword>
<protein>
    <submittedName>
        <fullName evidence="2">Uncharacterized protein</fullName>
    </submittedName>
</protein>
<feature type="region of interest" description="Disordered" evidence="1">
    <location>
        <begin position="1"/>
        <end position="20"/>
    </location>
</feature>
<dbReference type="AlphaFoldDB" id="A0A1E4SG96"/>
<accession>A0A1E4SG96</accession>
<dbReference type="GeneID" id="30982037"/>
<gene>
    <name evidence="2" type="ORF">CANTADRAFT_268327</name>
</gene>
<dbReference type="EMBL" id="KV453913">
    <property type="protein sequence ID" value="ODV78533.1"/>
    <property type="molecule type" value="Genomic_DNA"/>
</dbReference>
<evidence type="ECO:0000313" key="2">
    <source>
        <dbReference type="EMBL" id="ODV78533.1"/>
    </source>
</evidence>
<dbReference type="RefSeq" id="XP_020063655.1">
    <property type="nucleotide sequence ID" value="XM_020207900.1"/>
</dbReference>
<proteinExistence type="predicted"/>
<organism evidence="2 3">
    <name type="scientific">Suhomyces tanzawaensis NRRL Y-17324</name>
    <dbReference type="NCBI Taxonomy" id="984487"/>
    <lineage>
        <taxon>Eukaryota</taxon>
        <taxon>Fungi</taxon>
        <taxon>Dikarya</taxon>
        <taxon>Ascomycota</taxon>
        <taxon>Saccharomycotina</taxon>
        <taxon>Pichiomycetes</taxon>
        <taxon>Debaryomycetaceae</taxon>
        <taxon>Suhomyces</taxon>
    </lineage>
</organism>
<reference evidence="3" key="1">
    <citation type="submission" date="2016-05" db="EMBL/GenBank/DDBJ databases">
        <title>Comparative genomics of biotechnologically important yeasts.</title>
        <authorList>
            <consortium name="DOE Joint Genome Institute"/>
            <person name="Riley R."/>
            <person name="Haridas S."/>
            <person name="Wolfe K.H."/>
            <person name="Lopes M.R."/>
            <person name="Hittinger C.T."/>
            <person name="Goker M."/>
            <person name="Salamov A."/>
            <person name="Wisecaver J."/>
            <person name="Long T.M."/>
            <person name="Aerts A.L."/>
            <person name="Barry K."/>
            <person name="Choi C."/>
            <person name="Clum A."/>
            <person name="Coughlan A.Y."/>
            <person name="Deshpande S."/>
            <person name="Douglass A.P."/>
            <person name="Hanson S.J."/>
            <person name="Klenk H.-P."/>
            <person name="Labutti K."/>
            <person name="Lapidus A."/>
            <person name="Lindquist E."/>
            <person name="Lipzen A."/>
            <person name="Meier-Kolthoff J.P."/>
            <person name="Ohm R.A."/>
            <person name="Otillar R.P."/>
            <person name="Pangilinan J."/>
            <person name="Peng Y."/>
            <person name="Rokas A."/>
            <person name="Rosa C.A."/>
            <person name="Scheuner C."/>
            <person name="Sibirny A.A."/>
            <person name="Slot J.C."/>
            <person name="Stielow J.B."/>
            <person name="Sun H."/>
            <person name="Kurtzman C.P."/>
            <person name="Blackwell M."/>
            <person name="Grigoriev I.V."/>
            <person name="Jeffries T.W."/>
        </authorList>
    </citation>
    <scope>NUCLEOTIDE SEQUENCE [LARGE SCALE GENOMIC DNA]</scope>
    <source>
        <strain evidence="3">NRRL Y-17324</strain>
    </source>
</reference>
<sequence length="89" mass="9329">MSRDQAAGAGGHRLAPGPNRKVWMMPGGCWDSAGFTSVTERHQPVRRRGDNRGVSGVGVPWGPNGRRNCREGGAGFGGFWPVVCGPSGP</sequence>
<feature type="region of interest" description="Disordered" evidence="1">
    <location>
        <begin position="40"/>
        <end position="67"/>
    </location>
</feature>
<dbReference type="Proteomes" id="UP000094285">
    <property type="component" value="Unassembled WGS sequence"/>
</dbReference>
<evidence type="ECO:0000256" key="1">
    <source>
        <dbReference type="SAM" id="MobiDB-lite"/>
    </source>
</evidence>
<feature type="compositionally biased region" description="Basic and acidic residues" evidence="1">
    <location>
        <begin position="40"/>
        <end position="51"/>
    </location>
</feature>